<proteinExistence type="predicted"/>
<dbReference type="EMBL" id="DQSV01000050">
    <property type="protein sequence ID" value="HIP17162.1"/>
    <property type="molecule type" value="Genomic_DNA"/>
</dbReference>
<dbReference type="AlphaFoldDB" id="A0A832YNC1"/>
<organism evidence="1 2">
    <name type="scientific">Methanothermococcus okinawensis</name>
    <dbReference type="NCBI Taxonomy" id="155863"/>
    <lineage>
        <taxon>Archaea</taxon>
        <taxon>Methanobacteriati</taxon>
        <taxon>Methanobacteriota</taxon>
        <taxon>Methanomada group</taxon>
        <taxon>Methanococci</taxon>
        <taxon>Methanococcales</taxon>
        <taxon>Methanococcaceae</taxon>
        <taxon>Methanothermococcus</taxon>
    </lineage>
</organism>
<dbReference type="Proteomes" id="UP000605144">
    <property type="component" value="Unassembled WGS sequence"/>
</dbReference>
<gene>
    <name evidence="1" type="ORF">EYG76_02525</name>
</gene>
<evidence type="ECO:0000313" key="2">
    <source>
        <dbReference type="Proteomes" id="UP000605144"/>
    </source>
</evidence>
<reference evidence="1" key="1">
    <citation type="journal article" date="2020" name="ISME J.">
        <title>Gammaproteobacteria mediating utilization of methyl-, sulfur- and petroleum organic compounds in deep ocean hydrothermal plumes.</title>
        <authorList>
            <person name="Zhou Z."/>
            <person name="Liu Y."/>
            <person name="Pan J."/>
            <person name="Cron B.R."/>
            <person name="Toner B.M."/>
            <person name="Anantharaman K."/>
            <person name="Breier J.A."/>
            <person name="Dick G.J."/>
            <person name="Li M."/>
        </authorList>
    </citation>
    <scope>NUCLEOTIDE SEQUENCE</scope>
    <source>
        <strain evidence="1">SZUA-1385</strain>
    </source>
</reference>
<accession>A0A832YNC1</accession>
<protein>
    <submittedName>
        <fullName evidence="1">Uncharacterized protein</fullName>
    </submittedName>
</protein>
<comment type="caution">
    <text evidence="1">The sequence shown here is derived from an EMBL/GenBank/DDBJ whole genome shotgun (WGS) entry which is preliminary data.</text>
</comment>
<sequence length="63" mass="7408">MDEIDMVAIAILLSAPLMSEYEMKNTICKLKRIARKKGMANYKNINEILDYWADKAYQITMKY</sequence>
<evidence type="ECO:0000313" key="1">
    <source>
        <dbReference type="EMBL" id="HIP17162.1"/>
    </source>
</evidence>
<name>A0A832YNC1_9EURY</name>